<dbReference type="Proteomes" id="UP000594260">
    <property type="component" value="Unplaced"/>
</dbReference>
<keyword evidence="4" id="KW-0106">Calcium</keyword>
<dbReference type="RefSeq" id="XP_022664619.1">
    <property type="nucleotide sequence ID" value="XM_022808884.1"/>
</dbReference>
<feature type="transmembrane region" description="Helical" evidence="8">
    <location>
        <begin position="120"/>
        <end position="143"/>
    </location>
</feature>
<dbReference type="EnsemblMetazoa" id="XM_022808884">
    <property type="protein sequence ID" value="XP_022664619"/>
    <property type="gene ID" value="LOC111251842"/>
</dbReference>
<feature type="domain" description="Sodium/calcium exchanger membrane region" evidence="9">
    <location>
        <begin position="59"/>
        <end position="198"/>
    </location>
</feature>
<dbReference type="Gene3D" id="1.20.1420.30">
    <property type="entry name" value="NCX, central ion-binding region"/>
    <property type="match status" value="2"/>
</dbReference>
<evidence type="ECO:0000256" key="8">
    <source>
        <dbReference type="SAM" id="Phobius"/>
    </source>
</evidence>
<dbReference type="PANTHER" id="PTHR12266">
    <property type="entry name" value="NA+/CA2+ K+ INDEPENDENT EXCHANGER"/>
    <property type="match status" value="1"/>
</dbReference>
<dbReference type="GeneID" id="111251842"/>
<feature type="transmembrane region" description="Helical" evidence="8">
    <location>
        <begin position="48"/>
        <end position="71"/>
    </location>
</feature>
<feature type="transmembrane region" description="Helical" evidence="8">
    <location>
        <begin position="602"/>
        <end position="620"/>
    </location>
</feature>
<evidence type="ECO:0000256" key="1">
    <source>
        <dbReference type="ARBA" id="ARBA00004141"/>
    </source>
</evidence>
<feature type="transmembrane region" description="Helical" evidence="8">
    <location>
        <begin position="436"/>
        <end position="454"/>
    </location>
</feature>
<proteinExistence type="predicted"/>
<evidence type="ECO:0000256" key="6">
    <source>
        <dbReference type="ARBA" id="ARBA00022989"/>
    </source>
</evidence>
<feature type="transmembrane region" description="Helical" evidence="8">
    <location>
        <begin position="406"/>
        <end position="424"/>
    </location>
</feature>
<evidence type="ECO:0000256" key="2">
    <source>
        <dbReference type="ARBA" id="ARBA00022448"/>
    </source>
</evidence>
<keyword evidence="4" id="KW-0406">Ion transport</keyword>
<evidence type="ECO:0000259" key="9">
    <source>
        <dbReference type="Pfam" id="PF01699"/>
    </source>
</evidence>
<dbReference type="GO" id="GO:0016020">
    <property type="term" value="C:membrane"/>
    <property type="evidence" value="ECO:0007669"/>
    <property type="project" value="UniProtKB-SubCell"/>
</dbReference>
<dbReference type="GO" id="GO:0005432">
    <property type="term" value="F:calcium:sodium antiporter activity"/>
    <property type="evidence" value="ECO:0007669"/>
    <property type="project" value="TreeGrafter"/>
</dbReference>
<dbReference type="OMA" id="MRIMACD"/>
<keyword evidence="4" id="KW-0109">Calcium transport</keyword>
<evidence type="ECO:0000256" key="5">
    <source>
        <dbReference type="ARBA" id="ARBA00022692"/>
    </source>
</evidence>
<dbReference type="PANTHER" id="PTHR12266:SF0">
    <property type="entry name" value="MITOCHONDRIAL SODIUM_CALCIUM EXCHANGER PROTEIN"/>
    <property type="match status" value="1"/>
</dbReference>
<sequence>MSIWPLECGAVHNLTDVAEQCEFVSICDDCHQTDGFIPYLDIIYCMPYAPLLPLGVLCVWSLYLFGILAVTANDYLCPSLVAISKKLDLSQAVAGVTFLAIGNGAPDIIASFTAVKQGRLTLVISELFGAGIFVTTIVVGYVIYSSSFIIDQFSFTRDVAFYMLAAAIAFSMFRFGEATIYHGSCFLGIYAAYILTVLVREFFCRARNNTDGPPPTPSLNITAFDFPETECFLPDQTPTGTRRRRPSGLNVHHQNAIKQLLLQSYGQTFNGVPASPGLPIFHARTGSICSTGTTPQSMISREAFDQRRRSASTSTAGYQSIMQIRNQLDRLSSVTDSSETECGDFDELSLWKEFWIHVAPISWQELKKESTSSVILRLFAIPIQITLALTVPVVDYEHKKDNWCKSLNVINCITAPLAVSLILFKDYELFDVPVAMFALAMGMMSAGVVMMTSSCDKAPRYHFCFALLAFFTGVCFIYAACRELMAILKAVGISQHIDDSVLGLTILAWGSSIGDLITDSTVAKQGYPSMAVAAAFSGPMLNLLVGLGSGLTVRMISDSKWSIRVYCPNVLFVLYAALNGSLLVSVLFLSCNEFRSSSTHCIILMFLYVTFIITALTVTMHPDIITYARLTSD</sequence>
<dbReference type="InParanoid" id="A0A7M7MBQ4"/>
<keyword evidence="7 8" id="KW-0472">Membrane</keyword>
<feature type="transmembrane region" description="Helical" evidence="8">
    <location>
        <begin position="530"/>
        <end position="553"/>
    </location>
</feature>
<evidence type="ECO:0000256" key="3">
    <source>
        <dbReference type="ARBA" id="ARBA00022449"/>
    </source>
</evidence>
<feature type="transmembrane region" description="Helical" evidence="8">
    <location>
        <begin position="179"/>
        <end position="199"/>
    </location>
</feature>
<protein>
    <recommendedName>
        <fullName evidence="9">Sodium/calcium exchanger membrane region domain-containing protein</fullName>
    </recommendedName>
</protein>
<keyword evidence="3" id="KW-0050">Antiport</keyword>
<organism evidence="10 11">
    <name type="scientific">Varroa destructor</name>
    <name type="common">Honeybee mite</name>
    <dbReference type="NCBI Taxonomy" id="109461"/>
    <lineage>
        <taxon>Eukaryota</taxon>
        <taxon>Metazoa</taxon>
        <taxon>Ecdysozoa</taxon>
        <taxon>Arthropoda</taxon>
        <taxon>Chelicerata</taxon>
        <taxon>Arachnida</taxon>
        <taxon>Acari</taxon>
        <taxon>Parasitiformes</taxon>
        <taxon>Mesostigmata</taxon>
        <taxon>Gamasina</taxon>
        <taxon>Dermanyssoidea</taxon>
        <taxon>Varroidae</taxon>
        <taxon>Varroa</taxon>
    </lineage>
</organism>
<dbReference type="FunCoup" id="A0A7M7MBQ4">
    <property type="interactions" value="46"/>
</dbReference>
<keyword evidence="2" id="KW-0813">Transport</keyword>
<evidence type="ECO:0000313" key="10">
    <source>
        <dbReference type="EnsemblMetazoa" id="XP_022664619"/>
    </source>
</evidence>
<accession>A0A7M7MBQ4</accession>
<comment type="subcellular location">
    <subcellularLocation>
        <location evidence="1">Membrane</location>
        <topology evidence="1">Multi-pass membrane protein</topology>
    </subcellularLocation>
</comment>
<dbReference type="AlphaFoldDB" id="A0A7M7MBQ4"/>
<dbReference type="InterPro" id="IPR004837">
    <property type="entry name" value="NaCa_Exmemb"/>
</dbReference>
<evidence type="ECO:0000256" key="7">
    <source>
        <dbReference type="ARBA" id="ARBA00023136"/>
    </source>
</evidence>
<feature type="transmembrane region" description="Helical" evidence="8">
    <location>
        <begin position="92"/>
        <end position="114"/>
    </location>
</feature>
<dbReference type="OrthoDB" id="407410at2759"/>
<dbReference type="InterPro" id="IPR044880">
    <property type="entry name" value="NCX_ion-bd_dom_sf"/>
</dbReference>
<keyword evidence="5 8" id="KW-0812">Transmembrane</keyword>
<dbReference type="KEGG" id="vde:111251842"/>
<dbReference type="InterPro" id="IPR051359">
    <property type="entry name" value="CaCA_antiporter"/>
</dbReference>
<reference evidence="10" key="1">
    <citation type="submission" date="2021-01" db="UniProtKB">
        <authorList>
            <consortium name="EnsemblMetazoa"/>
        </authorList>
    </citation>
    <scope>IDENTIFICATION</scope>
</reference>
<feature type="transmembrane region" description="Helical" evidence="8">
    <location>
        <begin position="460"/>
        <end position="480"/>
    </location>
</feature>
<keyword evidence="6 8" id="KW-1133">Transmembrane helix</keyword>
<name>A0A7M7MBQ4_VARDE</name>
<evidence type="ECO:0000256" key="4">
    <source>
        <dbReference type="ARBA" id="ARBA00022568"/>
    </source>
</evidence>
<feature type="domain" description="Sodium/calcium exchanger membrane region" evidence="9">
    <location>
        <begin position="466"/>
        <end position="615"/>
    </location>
</feature>
<feature type="transmembrane region" description="Helical" evidence="8">
    <location>
        <begin position="565"/>
        <end position="590"/>
    </location>
</feature>
<dbReference type="Pfam" id="PF01699">
    <property type="entry name" value="Na_Ca_ex"/>
    <property type="match status" value="2"/>
</dbReference>
<evidence type="ECO:0000313" key="11">
    <source>
        <dbReference type="Proteomes" id="UP000594260"/>
    </source>
</evidence>
<keyword evidence="11" id="KW-1185">Reference proteome</keyword>
<dbReference type="GO" id="GO:0006874">
    <property type="term" value="P:intracellular calcium ion homeostasis"/>
    <property type="evidence" value="ECO:0007669"/>
    <property type="project" value="TreeGrafter"/>
</dbReference>